<dbReference type="EMBL" id="CP042905">
    <property type="protein sequence ID" value="QEE14491.1"/>
    <property type="molecule type" value="Genomic_DNA"/>
</dbReference>
<dbReference type="OrthoDB" id="137975at2157"/>
<dbReference type="PANTHER" id="PTHR43581:SF4">
    <property type="entry name" value="ATP_GTP PHOSPHATASE"/>
    <property type="match status" value="1"/>
</dbReference>
<dbReference type="Proteomes" id="UP000321408">
    <property type="component" value="Chromosome"/>
</dbReference>
<keyword evidence="3" id="KW-0255">Endonuclease</keyword>
<protein>
    <submittedName>
        <fullName evidence="3">ATP-dependent endonuclease</fullName>
    </submittedName>
</protein>
<name>A0A5B9D6C1_9ARCH</name>
<organism evidence="3 4">
    <name type="scientific">Promethearchaeum syntrophicum</name>
    <dbReference type="NCBI Taxonomy" id="2594042"/>
    <lineage>
        <taxon>Archaea</taxon>
        <taxon>Promethearchaeati</taxon>
        <taxon>Promethearchaeota</taxon>
        <taxon>Promethearchaeia</taxon>
        <taxon>Promethearchaeales</taxon>
        <taxon>Promethearchaeaceae</taxon>
        <taxon>Promethearchaeum</taxon>
    </lineage>
</organism>
<dbReference type="Pfam" id="PF20469">
    <property type="entry name" value="OLD-like_TOPRIM"/>
    <property type="match status" value="1"/>
</dbReference>
<dbReference type="KEGG" id="psyt:DSAG12_00304"/>
<dbReference type="GeneID" id="41328307"/>
<dbReference type="InterPro" id="IPR041685">
    <property type="entry name" value="AAA_GajA/Old/RecF-like"/>
</dbReference>
<dbReference type="PANTHER" id="PTHR43581">
    <property type="entry name" value="ATP/GTP PHOSPHATASE"/>
    <property type="match status" value="1"/>
</dbReference>
<accession>A0A5B9D6C1</accession>
<keyword evidence="4" id="KW-1185">Reference proteome</keyword>
<keyword evidence="3" id="KW-0378">Hydrolase</keyword>
<evidence type="ECO:0000313" key="4">
    <source>
        <dbReference type="Proteomes" id="UP000321408"/>
    </source>
</evidence>
<dbReference type="RefSeq" id="WP_147661444.1">
    <property type="nucleotide sequence ID" value="NZ_CP042905.2"/>
</dbReference>
<dbReference type="Gene3D" id="3.40.50.300">
    <property type="entry name" value="P-loop containing nucleotide triphosphate hydrolases"/>
    <property type="match status" value="1"/>
</dbReference>
<proteinExistence type="predicted"/>
<dbReference type="InterPro" id="IPR034139">
    <property type="entry name" value="TOPRIM_OLD"/>
</dbReference>
<dbReference type="Pfam" id="PF13175">
    <property type="entry name" value="AAA_15"/>
    <property type="match status" value="1"/>
</dbReference>
<sequence length="653" mass="76428">MKITKIIIKNFQSFGPEGIETSLDNSTVLIGANNSGKTAMLLALQKIFGITQSLRQIHKADFHIPRGKNFEDFDELRLSIEVFIEFPEIDLEESQKKAKAAYFNQLIIRDDNSPPYFRIRLEAVWERNMNIEGNITQIYRYIKTPEMEQQSETTNWVKMKELGIIQMIYVPALRSPSNQIKNSTGTIIWRLFRYLKWSESLKKSIIDEMKVLNGKIVENQGIGKIEEIINQEWKKYNDIKYFSNTNFSFATGKLDDILKKIEISFKPSPDEINYDIEQISDGMKSLFYISLVCSLLEIESKILNEAEDLFSDTNYTPPYLTIVAIEEPENHLAPHLLGKTIQNLQETSKLEIAQILITSHSPSILKRINPETIRHFRLDLTTNTTSIRKILLPSESDEAFKFVKQGVQFFPEMYFSKLIILVEGDSEKIVFPRLFQVEDILIDNHYISIIPLGGKFVNYFWKLLNDLMIPHITLLDFDIYKKIQNPLKYICKELLEINPNFQIGEYDINLSNIDQIIDSIDITDDIFRNQLERKNIFFSYPLDFDFLMIESFLEQYKLLKGRGPNVLRHIEEPDYEDQLEHYVKTPFKDDFILNESVFSEKGELLAWHKYLFNNNKPLIHYLFLSEISNEQLNQNISPILKEIIQKSKNLLEE</sequence>
<gene>
    <name evidence="3" type="ORF">DSAG12_00304</name>
</gene>
<keyword evidence="3" id="KW-0540">Nuclease</keyword>
<dbReference type="SUPFAM" id="SSF52540">
    <property type="entry name" value="P-loop containing nucleoside triphosphate hydrolases"/>
    <property type="match status" value="1"/>
</dbReference>
<evidence type="ECO:0000313" key="3">
    <source>
        <dbReference type="EMBL" id="QEE14491.1"/>
    </source>
</evidence>
<dbReference type="InterPro" id="IPR051396">
    <property type="entry name" value="Bact_Antivir_Def_Nuclease"/>
</dbReference>
<reference evidence="3 4" key="1">
    <citation type="journal article" date="2020" name="Nature">
        <title>Isolation of an archaeon at the prokaryote-eukaryote interface.</title>
        <authorList>
            <person name="Imachi H."/>
            <person name="Nobu M.K."/>
            <person name="Nakahara N."/>
            <person name="Morono Y."/>
            <person name="Ogawara M."/>
            <person name="Takaki Y."/>
            <person name="Takano Y."/>
            <person name="Uematsu K."/>
            <person name="Ikuta T."/>
            <person name="Ito M."/>
            <person name="Matsui Y."/>
            <person name="Miyazaki M."/>
            <person name="Murata K."/>
            <person name="Saito Y."/>
            <person name="Sakai S."/>
            <person name="Song C."/>
            <person name="Tasumi E."/>
            <person name="Yamanaka Y."/>
            <person name="Yamaguchi T."/>
            <person name="Kamagata Y."/>
            <person name="Tamaki H."/>
            <person name="Takai K."/>
        </authorList>
    </citation>
    <scope>NUCLEOTIDE SEQUENCE [LARGE SCALE GENOMIC DNA]</scope>
    <source>
        <strain evidence="3 4">MK-D1</strain>
    </source>
</reference>
<evidence type="ECO:0000259" key="1">
    <source>
        <dbReference type="Pfam" id="PF13175"/>
    </source>
</evidence>
<dbReference type="CDD" id="cd01026">
    <property type="entry name" value="TOPRIM_OLD"/>
    <property type="match status" value="1"/>
</dbReference>
<feature type="domain" description="OLD protein-like TOPRIM" evidence="2">
    <location>
        <begin position="415"/>
        <end position="478"/>
    </location>
</feature>
<evidence type="ECO:0000259" key="2">
    <source>
        <dbReference type="Pfam" id="PF20469"/>
    </source>
</evidence>
<reference evidence="3 4" key="2">
    <citation type="journal article" date="2024" name="Int. J. Syst. Evol. Microbiol.">
        <title>Promethearchaeum syntrophicum gen. nov., sp. nov., an anaerobic, obligately syntrophic archaeon, the first isolate of the lineage 'Asgard' archaea, and proposal of the new archaeal phylum Promethearchaeota phyl. nov. and kingdom Promethearchaeati regn. nov.</title>
        <authorList>
            <person name="Imachi H."/>
            <person name="Nobu M.K."/>
            <person name="Kato S."/>
            <person name="Takaki Y."/>
            <person name="Miyazaki M."/>
            <person name="Miyata M."/>
            <person name="Ogawara M."/>
            <person name="Saito Y."/>
            <person name="Sakai S."/>
            <person name="Tahara Y.O."/>
            <person name="Takano Y."/>
            <person name="Tasumi E."/>
            <person name="Uematsu K."/>
            <person name="Yoshimura T."/>
            <person name="Itoh T."/>
            <person name="Ohkuma M."/>
            <person name="Takai K."/>
        </authorList>
    </citation>
    <scope>NUCLEOTIDE SEQUENCE [LARGE SCALE GENOMIC DNA]</scope>
    <source>
        <strain evidence="3 4">MK-D1</strain>
    </source>
</reference>
<dbReference type="AlphaFoldDB" id="A0A5B9D6C1"/>
<feature type="domain" description="Endonuclease GajA/Old nuclease/RecF-like AAA" evidence="1">
    <location>
        <begin position="1"/>
        <end position="364"/>
    </location>
</feature>
<dbReference type="InterPro" id="IPR027417">
    <property type="entry name" value="P-loop_NTPase"/>
</dbReference>